<feature type="transmembrane region" description="Helical" evidence="9">
    <location>
        <begin position="77"/>
        <end position="98"/>
    </location>
</feature>
<evidence type="ECO:0000313" key="10">
    <source>
        <dbReference type="EMBL" id="MBU8868502.1"/>
    </source>
</evidence>
<accession>A0ABS6IAX1</accession>
<feature type="transmembrane region" description="Helical" evidence="9">
    <location>
        <begin position="308"/>
        <end position="326"/>
    </location>
</feature>
<feature type="transmembrane region" description="Helical" evidence="9">
    <location>
        <begin position="104"/>
        <end position="127"/>
    </location>
</feature>
<keyword evidence="11" id="KW-1185">Reference proteome</keyword>
<keyword evidence="3" id="KW-1003">Cell membrane</keyword>
<evidence type="ECO:0000256" key="7">
    <source>
        <dbReference type="ARBA" id="ARBA00023136"/>
    </source>
</evidence>
<keyword evidence="7 9" id="KW-0472">Membrane</keyword>
<feature type="transmembrane region" description="Helical" evidence="9">
    <location>
        <begin position="47"/>
        <end position="70"/>
    </location>
</feature>
<dbReference type="Proteomes" id="UP000824166">
    <property type="component" value="Unassembled WGS sequence"/>
</dbReference>
<keyword evidence="6 9" id="KW-1133">Transmembrane helix</keyword>
<evidence type="ECO:0000256" key="5">
    <source>
        <dbReference type="ARBA" id="ARBA00022692"/>
    </source>
</evidence>
<feature type="transmembrane region" description="Helical" evidence="9">
    <location>
        <begin position="282"/>
        <end position="302"/>
    </location>
</feature>
<proteinExistence type="predicted"/>
<evidence type="ECO:0000256" key="9">
    <source>
        <dbReference type="SAM" id="Phobius"/>
    </source>
</evidence>
<feature type="transmembrane region" description="Helical" evidence="9">
    <location>
        <begin position="22"/>
        <end position="41"/>
    </location>
</feature>
<evidence type="ECO:0000256" key="1">
    <source>
        <dbReference type="ARBA" id="ARBA00004651"/>
    </source>
</evidence>
<protein>
    <submittedName>
        <fullName evidence="10">ABC transporter permease</fullName>
    </submittedName>
</protein>
<feature type="region of interest" description="Disordered" evidence="8">
    <location>
        <begin position="330"/>
        <end position="353"/>
    </location>
</feature>
<name>A0ABS6IAX1_9MICC</name>
<dbReference type="EMBL" id="JAHOPC010000015">
    <property type="protein sequence ID" value="MBU8868502.1"/>
    <property type="molecule type" value="Genomic_DNA"/>
</dbReference>
<gene>
    <name evidence="10" type="ORF">KSW38_19590</name>
</gene>
<dbReference type="CDD" id="cd06579">
    <property type="entry name" value="TM_PBP1_transp_AraH_like"/>
    <property type="match status" value="1"/>
</dbReference>
<evidence type="ECO:0000256" key="8">
    <source>
        <dbReference type="SAM" id="MobiDB-lite"/>
    </source>
</evidence>
<evidence type="ECO:0000256" key="3">
    <source>
        <dbReference type="ARBA" id="ARBA00022475"/>
    </source>
</evidence>
<evidence type="ECO:0000256" key="4">
    <source>
        <dbReference type="ARBA" id="ARBA00022519"/>
    </source>
</evidence>
<keyword evidence="2" id="KW-0813">Transport</keyword>
<dbReference type="PANTHER" id="PTHR32196">
    <property type="entry name" value="ABC TRANSPORTER PERMEASE PROTEIN YPHD-RELATED-RELATED"/>
    <property type="match status" value="1"/>
</dbReference>
<feature type="transmembrane region" description="Helical" evidence="9">
    <location>
        <begin position="134"/>
        <end position="153"/>
    </location>
</feature>
<feature type="transmembrane region" description="Helical" evidence="9">
    <location>
        <begin position="254"/>
        <end position="270"/>
    </location>
</feature>
<organism evidence="10 11">
    <name type="scientific">Paenarthrobacter aromaticivorans</name>
    <dbReference type="NCBI Taxonomy" id="2849150"/>
    <lineage>
        <taxon>Bacteria</taxon>
        <taxon>Bacillati</taxon>
        <taxon>Actinomycetota</taxon>
        <taxon>Actinomycetes</taxon>
        <taxon>Micrococcales</taxon>
        <taxon>Micrococcaceae</taxon>
        <taxon>Paenarthrobacter</taxon>
    </lineage>
</organism>
<evidence type="ECO:0000313" key="11">
    <source>
        <dbReference type="Proteomes" id="UP000824166"/>
    </source>
</evidence>
<feature type="transmembrane region" description="Helical" evidence="9">
    <location>
        <begin position="224"/>
        <end position="248"/>
    </location>
</feature>
<keyword evidence="5 9" id="KW-0812">Transmembrane</keyword>
<reference evidence="10 11" key="1">
    <citation type="submission" date="2021-06" db="EMBL/GenBank/DDBJ databases">
        <authorList>
            <person name="Jeong J.W."/>
        </authorList>
    </citation>
    <scope>NUCLEOTIDE SEQUENCE [LARGE SCALE GENOMIC DNA]</scope>
    <source>
        <strain evidence="10 11">MMS21-TAE1-1</strain>
    </source>
</reference>
<dbReference type="Pfam" id="PF02653">
    <property type="entry name" value="BPD_transp_2"/>
    <property type="match status" value="1"/>
</dbReference>
<dbReference type="PANTHER" id="PTHR32196:SF21">
    <property type="entry name" value="ABC TRANSPORTER PERMEASE PROTEIN YPHD-RELATED"/>
    <property type="match status" value="1"/>
</dbReference>
<comment type="caution">
    <text evidence="10">The sequence shown here is derived from an EMBL/GenBank/DDBJ whole genome shotgun (WGS) entry which is preliminary data.</text>
</comment>
<sequence length="353" mass="37518">MTPDYTMTVQGRIVAAVARLRLSRFSAVGLWVLFMVTFGILEPSTFLSATTFSIVFHQGVVPCLVALAFLVPLTAGAFDLSVGGLLALSLSLCVFLNIATDLPILFIAVIALLATSAVGALSGFIVVRLRIDSFIATLGVSQLLLAGSILISGNSQIIGHFPDFWAALGIDRFLGAPIIIFFLLAVSLLMWFIFEHTRIGRYLFATGGNAEAARLAGVPTDRMIWGSLIASGFIAGLGGIVLSMQFAVFAPTTGPGYLFPAVTAVFLGASQFQQRPNVWGTLVAYFALAFGIQGLTLAAPSASAWSQPLFQGAALILAVALASRHLRQLRRGRHPRKTDPPSVRRSPAKAALR</sequence>
<comment type="subcellular location">
    <subcellularLocation>
        <location evidence="1">Cell membrane</location>
        <topology evidence="1">Multi-pass membrane protein</topology>
    </subcellularLocation>
</comment>
<evidence type="ECO:0000256" key="6">
    <source>
        <dbReference type="ARBA" id="ARBA00022989"/>
    </source>
</evidence>
<feature type="transmembrane region" description="Helical" evidence="9">
    <location>
        <begin position="173"/>
        <end position="194"/>
    </location>
</feature>
<evidence type="ECO:0000256" key="2">
    <source>
        <dbReference type="ARBA" id="ARBA00022448"/>
    </source>
</evidence>
<keyword evidence="4" id="KW-0997">Cell inner membrane</keyword>
<dbReference type="InterPro" id="IPR001851">
    <property type="entry name" value="ABC_transp_permease"/>
</dbReference>